<dbReference type="Gene3D" id="3.40.50.1820">
    <property type="entry name" value="alpha/beta hydrolase"/>
    <property type="match status" value="1"/>
</dbReference>
<name>A0A9D1I6J4_9CLOT</name>
<keyword evidence="2 4" id="KW-0378">Hydrolase</keyword>
<protein>
    <submittedName>
        <fullName evidence="4">Alpha/beta hydrolase</fullName>
    </submittedName>
</protein>
<dbReference type="PANTHER" id="PTHR48081">
    <property type="entry name" value="AB HYDROLASE SUPERFAMILY PROTEIN C4A8.06C"/>
    <property type="match status" value="1"/>
</dbReference>
<dbReference type="EMBL" id="DVMM01000054">
    <property type="protein sequence ID" value="HIU29173.1"/>
    <property type="molecule type" value="Genomic_DNA"/>
</dbReference>
<dbReference type="Proteomes" id="UP000824089">
    <property type="component" value="Unassembled WGS sequence"/>
</dbReference>
<dbReference type="GO" id="GO:0004806">
    <property type="term" value="F:triacylglycerol lipase activity"/>
    <property type="evidence" value="ECO:0007669"/>
    <property type="project" value="TreeGrafter"/>
</dbReference>
<evidence type="ECO:0000259" key="3">
    <source>
        <dbReference type="Pfam" id="PF07859"/>
    </source>
</evidence>
<sequence>MRLSTKILRNQIKLLKPIITGCSIETARAAQDKLGKLMMAVRGKALEHSHVSFPSFEAAFLRLREVSSAGVILYLHGGGYVAGDLDYAKGFGSVLAEESGMRVFCPAYRLAPEFPFPAALEDAEEAYRFLLQSGYDAASIALIGESAGGGLVYALTLRLKRHALPLPACIVALSPWSDLTQQGDSYEENAKKDPSMTKERLDFFAEQYIPSSENPVNPYISPVYGDLAGIPPSRIYVGGSEVMRDDAAALYDRLINCGCSVSLSIRPGMWHAYVLYGTEEGKEDLQELIGFIKERTNERTGKQHNVKMDAAGQCR</sequence>
<comment type="caution">
    <text evidence="4">The sequence shown here is derived from an EMBL/GenBank/DDBJ whole genome shotgun (WGS) entry which is preliminary data.</text>
</comment>
<reference evidence="4" key="1">
    <citation type="submission" date="2020-10" db="EMBL/GenBank/DDBJ databases">
        <authorList>
            <person name="Gilroy R."/>
        </authorList>
    </citation>
    <scope>NUCLEOTIDE SEQUENCE</scope>
    <source>
        <strain evidence="4">CHK195-4489</strain>
    </source>
</reference>
<dbReference type="Pfam" id="PF07859">
    <property type="entry name" value="Abhydrolase_3"/>
    <property type="match status" value="1"/>
</dbReference>
<reference evidence="4" key="2">
    <citation type="journal article" date="2021" name="PeerJ">
        <title>Extensive microbial diversity within the chicken gut microbiome revealed by metagenomics and culture.</title>
        <authorList>
            <person name="Gilroy R."/>
            <person name="Ravi A."/>
            <person name="Getino M."/>
            <person name="Pursley I."/>
            <person name="Horton D.L."/>
            <person name="Alikhan N.F."/>
            <person name="Baker D."/>
            <person name="Gharbi K."/>
            <person name="Hall N."/>
            <person name="Watson M."/>
            <person name="Adriaenssens E.M."/>
            <person name="Foster-Nyarko E."/>
            <person name="Jarju S."/>
            <person name="Secka A."/>
            <person name="Antonio M."/>
            <person name="Oren A."/>
            <person name="Chaudhuri R.R."/>
            <person name="La Ragione R."/>
            <person name="Hildebrand F."/>
            <person name="Pallen M.J."/>
        </authorList>
    </citation>
    <scope>NUCLEOTIDE SEQUENCE</scope>
    <source>
        <strain evidence="4">CHK195-4489</strain>
    </source>
</reference>
<dbReference type="PANTHER" id="PTHR48081:SF30">
    <property type="entry name" value="ACETYL-HYDROLASE LIPR-RELATED"/>
    <property type="match status" value="1"/>
</dbReference>
<organism evidence="4 5">
    <name type="scientific">Candidatus Egerieisoma faecipullorum</name>
    <dbReference type="NCBI Taxonomy" id="2840963"/>
    <lineage>
        <taxon>Bacteria</taxon>
        <taxon>Bacillati</taxon>
        <taxon>Bacillota</taxon>
        <taxon>Clostridia</taxon>
        <taxon>Eubacteriales</taxon>
        <taxon>Clostridiaceae</taxon>
        <taxon>Clostridiaceae incertae sedis</taxon>
        <taxon>Candidatus Egerieisoma</taxon>
    </lineage>
</organism>
<evidence type="ECO:0000313" key="4">
    <source>
        <dbReference type="EMBL" id="HIU29173.1"/>
    </source>
</evidence>
<dbReference type="InterPro" id="IPR029058">
    <property type="entry name" value="AB_hydrolase_fold"/>
</dbReference>
<accession>A0A9D1I6J4</accession>
<dbReference type="SUPFAM" id="SSF53474">
    <property type="entry name" value="alpha/beta-Hydrolases"/>
    <property type="match status" value="1"/>
</dbReference>
<gene>
    <name evidence="4" type="ORF">IAD50_02625</name>
</gene>
<comment type="similarity">
    <text evidence="1">Belongs to the 'GDXG' lipolytic enzyme family.</text>
</comment>
<dbReference type="InterPro" id="IPR050300">
    <property type="entry name" value="GDXG_lipolytic_enzyme"/>
</dbReference>
<feature type="domain" description="Alpha/beta hydrolase fold-3" evidence="3">
    <location>
        <begin position="72"/>
        <end position="274"/>
    </location>
</feature>
<evidence type="ECO:0000256" key="1">
    <source>
        <dbReference type="ARBA" id="ARBA00010515"/>
    </source>
</evidence>
<proteinExistence type="inferred from homology"/>
<evidence type="ECO:0000256" key="2">
    <source>
        <dbReference type="ARBA" id="ARBA00022801"/>
    </source>
</evidence>
<dbReference type="AlphaFoldDB" id="A0A9D1I6J4"/>
<dbReference type="InterPro" id="IPR013094">
    <property type="entry name" value="AB_hydrolase_3"/>
</dbReference>
<evidence type="ECO:0000313" key="5">
    <source>
        <dbReference type="Proteomes" id="UP000824089"/>
    </source>
</evidence>